<organism evidence="2 3">
    <name type="scientific">Acidocella aromatica</name>
    <dbReference type="NCBI Taxonomy" id="1303579"/>
    <lineage>
        <taxon>Bacteria</taxon>
        <taxon>Pseudomonadati</taxon>
        <taxon>Pseudomonadota</taxon>
        <taxon>Alphaproteobacteria</taxon>
        <taxon>Acetobacterales</taxon>
        <taxon>Acidocellaceae</taxon>
        <taxon>Acidocella</taxon>
    </lineage>
</organism>
<comment type="caution">
    <text evidence="2">The sequence shown here is derived from an EMBL/GenBank/DDBJ whole genome shotgun (WGS) entry which is preliminary data.</text>
</comment>
<evidence type="ECO:0000313" key="3">
    <source>
        <dbReference type="Proteomes" id="UP000553706"/>
    </source>
</evidence>
<feature type="region of interest" description="Disordered" evidence="1">
    <location>
        <begin position="344"/>
        <end position="365"/>
    </location>
</feature>
<sequence>MLFDKGLAVSLPARELAEATPEGALLDAEAVLRQRLSSGLRAAVQLLRDHVEAVGGRLVFILRSEIFTHGEALAWLNARLGEVEDHLSLSDGVVVHLLPGRRNHLFFYRSSQAEAVAALRRLAMRAPELAPQLVSQVNSCLGFGEGKAKYTPRPVLLQATGQAFAGMASFREFYFNDCGIEDSVARNELAGDLPADKLALYGEVTYIPVTGVAAADPAFNLYVAQRIRAVLRTPERLLLLGAPLAAGKEDTVPRMLTRLLRGLLEHGGVLPRAVLGNVIIATALLAPADLPDAKLELVIPEGFEFWRLPRAYYSRFSRISVTVPRHRAMPPELQAMLTTAFGARPQIERLDPPPRSARAGSDGDE</sequence>
<name>A0A840VHT0_9PROT</name>
<evidence type="ECO:0000313" key="2">
    <source>
        <dbReference type="EMBL" id="MBB5372745.1"/>
    </source>
</evidence>
<accession>A0A840VHT0</accession>
<dbReference type="AlphaFoldDB" id="A0A840VHT0"/>
<dbReference type="EMBL" id="JACHFJ010000003">
    <property type="protein sequence ID" value="MBB5372745.1"/>
    <property type="molecule type" value="Genomic_DNA"/>
</dbReference>
<gene>
    <name evidence="2" type="ORF">HNP71_000996</name>
</gene>
<proteinExistence type="predicted"/>
<evidence type="ECO:0000256" key="1">
    <source>
        <dbReference type="SAM" id="MobiDB-lite"/>
    </source>
</evidence>
<protein>
    <submittedName>
        <fullName evidence="2">Uncharacterized protein</fullName>
    </submittedName>
</protein>
<dbReference type="RefSeq" id="WP_183265769.1">
    <property type="nucleotide sequence ID" value="NZ_JACHFJ010000003.1"/>
</dbReference>
<dbReference type="Proteomes" id="UP000553706">
    <property type="component" value="Unassembled WGS sequence"/>
</dbReference>
<keyword evidence="3" id="KW-1185">Reference proteome</keyword>
<reference evidence="2 3" key="1">
    <citation type="submission" date="2020-08" db="EMBL/GenBank/DDBJ databases">
        <title>Genomic Encyclopedia of Type Strains, Phase IV (KMG-IV): sequencing the most valuable type-strain genomes for metagenomic binning, comparative biology and taxonomic classification.</title>
        <authorList>
            <person name="Goeker M."/>
        </authorList>
    </citation>
    <scope>NUCLEOTIDE SEQUENCE [LARGE SCALE GENOMIC DNA]</scope>
    <source>
        <strain evidence="2 3">DSM 27026</strain>
    </source>
</reference>